<dbReference type="SUPFAM" id="SSF48113">
    <property type="entry name" value="Heme-dependent peroxidases"/>
    <property type="match status" value="1"/>
</dbReference>
<gene>
    <name evidence="6" type="ORF">NTJ_14892</name>
</gene>
<accession>A0ABN7BCH4</accession>
<dbReference type="PROSITE" id="PS50292">
    <property type="entry name" value="PEROXIDASE_3"/>
    <property type="match status" value="1"/>
</dbReference>
<name>A0ABN7BCH4_9HEMI</name>
<evidence type="ECO:0000313" key="7">
    <source>
        <dbReference type="Proteomes" id="UP001307889"/>
    </source>
</evidence>
<evidence type="ECO:0000256" key="4">
    <source>
        <dbReference type="ARBA" id="ARBA00023180"/>
    </source>
</evidence>
<keyword evidence="3" id="KW-0560">Oxidoreductase</keyword>
<evidence type="ECO:0000256" key="2">
    <source>
        <dbReference type="ARBA" id="ARBA00022525"/>
    </source>
</evidence>
<evidence type="ECO:0000256" key="1">
    <source>
        <dbReference type="ARBA" id="ARBA00004613"/>
    </source>
</evidence>
<evidence type="ECO:0000256" key="3">
    <source>
        <dbReference type="ARBA" id="ARBA00022559"/>
    </source>
</evidence>
<keyword evidence="4" id="KW-0325">Glycoprotein</keyword>
<dbReference type="Gene3D" id="1.10.640.10">
    <property type="entry name" value="Haem peroxidase domain superfamily, animal type"/>
    <property type="match status" value="1"/>
</dbReference>
<dbReference type="PRINTS" id="PR00457">
    <property type="entry name" value="ANPEROXIDASE"/>
</dbReference>
<dbReference type="EMBL" id="AP028921">
    <property type="protein sequence ID" value="BET02074.1"/>
    <property type="molecule type" value="Genomic_DNA"/>
</dbReference>
<keyword evidence="2" id="KW-0964">Secreted</keyword>
<keyword evidence="5" id="KW-0732">Signal</keyword>
<dbReference type="CDD" id="cd09823">
    <property type="entry name" value="peroxinectin_like"/>
    <property type="match status" value="1"/>
</dbReference>
<evidence type="ECO:0000313" key="6">
    <source>
        <dbReference type="EMBL" id="BET02074.1"/>
    </source>
</evidence>
<keyword evidence="7" id="KW-1185">Reference proteome</keyword>
<sequence length="879" mass="98097">MWRIVFLVSGCLAQQQAFTELFPEQIQQQKVQFRQGELQTQLQLIQQQIQVATGAKVADLGLQQNAIMTEIVRLQGEMAKLQADIQLRLRGGIPDQQPTAAAPTATPIEDNLISNKQQEQQDIVLPCTMSSGEEGLCRPLVNCLAFYTDLPALRKEPCPLRRDEKGVCCPKRASRPAGGGVQTSGVIKSPPPPPVAIPPLTPQQLSKAGEEAIEKVQDKVNFVHNLFLNRVFVQADSPALGHQAFFPTTNQTLAKGAEAEKGIAASKALITEFNLTPDQGTFALPKFSLLSTQLADTCERFSRCFPSKYRSYDGSCNNLQNPDWGAAGTALQRILPPKYADGVNAPRTEDARGRPLPSARLVSMTYAQDADHSSDNYTLMTMQWGQFLDHDLTHTPISRGESGAGISCCRNGEFLPDNLRHPDCFPISLPRFDPTFSPFGDRCMEFARSLPAPRPECNFGPREQMNQITGYLDCSNVYGSNVNSANRLRLFRGGQLRTQNVRGRAYLPDNPGECTDQTNTLACFTAGDGRVNEQVNLALIHTIWMREHNRVARVLQQLHPGWNDEALYQEARRIVIAELQHITYNEFLPILLGRDYTDRSGLTPREKGFTRIYDPTLRGGITNVFATAAFRYGHSQIQSFIHGYGMFGNLKESLEMSKQHFAPFLLYNEGAVDDMIRGLSAQASQEVDRFFSNQIRDHLFQGNLDIGLDLIALNVQRGRDHGLPPYNDWREICGLPRARRWSDLEAQMDPATITILSRLYSSPDEIDLFIGAVGERRKKGAMFGPTLVCLVGDQFARLRRSDRFFYEEGSTPSSFSERQLAEIKKTSLARVLCDNSDDIQLIQPLAFVQPSFLNQRVPCASTAIPFVDLRAWANERPAV</sequence>
<dbReference type="InterPro" id="IPR010255">
    <property type="entry name" value="Haem_peroxidase_sf"/>
</dbReference>
<comment type="subcellular location">
    <subcellularLocation>
        <location evidence="1">Secreted</location>
    </subcellularLocation>
</comment>
<dbReference type="PANTHER" id="PTHR11475">
    <property type="entry name" value="OXIDASE/PEROXIDASE"/>
    <property type="match status" value="1"/>
</dbReference>
<reference evidence="6 7" key="1">
    <citation type="submission" date="2023-09" db="EMBL/GenBank/DDBJ databases">
        <title>Nesidiocoris tenuis whole genome shotgun sequence.</title>
        <authorList>
            <person name="Shibata T."/>
            <person name="Shimoda M."/>
            <person name="Kobayashi T."/>
            <person name="Uehara T."/>
        </authorList>
    </citation>
    <scope>NUCLEOTIDE SEQUENCE [LARGE SCALE GENOMIC DNA]</scope>
    <source>
        <strain evidence="6 7">Japan</strain>
    </source>
</reference>
<dbReference type="Proteomes" id="UP001307889">
    <property type="component" value="Chromosome 13"/>
</dbReference>
<evidence type="ECO:0008006" key="8">
    <source>
        <dbReference type="Google" id="ProtNLM"/>
    </source>
</evidence>
<proteinExistence type="predicted"/>
<organism evidence="6 7">
    <name type="scientific">Nesidiocoris tenuis</name>
    <dbReference type="NCBI Taxonomy" id="355587"/>
    <lineage>
        <taxon>Eukaryota</taxon>
        <taxon>Metazoa</taxon>
        <taxon>Ecdysozoa</taxon>
        <taxon>Arthropoda</taxon>
        <taxon>Hexapoda</taxon>
        <taxon>Insecta</taxon>
        <taxon>Pterygota</taxon>
        <taxon>Neoptera</taxon>
        <taxon>Paraneoptera</taxon>
        <taxon>Hemiptera</taxon>
        <taxon>Heteroptera</taxon>
        <taxon>Panheteroptera</taxon>
        <taxon>Cimicomorpha</taxon>
        <taxon>Miridae</taxon>
        <taxon>Dicyphina</taxon>
        <taxon>Nesidiocoris</taxon>
    </lineage>
</organism>
<dbReference type="Pfam" id="PF03098">
    <property type="entry name" value="An_peroxidase"/>
    <property type="match status" value="1"/>
</dbReference>
<protein>
    <recommendedName>
        <fullName evidence="8">Clip domain-containing protein</fullName>
    </recommendedName>
</protein>
<feature type="chain" id="PRO_5046256216" description="Clip domain-containing protein" evidence="5">
    <location>
        <begin position="18"/>
        <end position="879"/>
    </location>
</feature>
<dbReference type="InterPro" id="IPR019791">
    <property type="entry name" value="Haem_peroxidase_animal"/>
</dbReference>
<keyword evidence="3" id="KW-0575">Peroxidase</keyword>
<dbReference type="PANTHER" id="PTHR11475:SF4">
    <property type="entry name" value="CHORION PEROXIDASE"/>
    <property type="match status" value="1"/>
</dbReference>
<evidence type="ECO:0000256" key="5">
    <source>
        <dbReference type="SAM" id="SignalP"/>
    </source>
</evidence>
<feature type="signal peptide" evidence="5">
    <location>
        <begin position="1"/>
        <end position="17"/>
    </location>
</feature>
<dbReference type="InterPro" id="IPR037120">
    <property type="entry name" value="Haem_peroxidase_sf_animal"/>
</dbReference>